<dbReference type="PRINTS" id="PR01210">
    <property type="entry name" value="GGTRANSPTASE"/>
</dbReference>
<accession>A9D895</accession>
<dbReference type="SUPFAM" id="SSF56235">
    <property type="entry name" value="N-terminal nucleophile aminohydrolases (Ntn hydrolases)"/>
    <property type="match status" value="1"/>
</dbReference>
<keyword evidence="6" id="KW-0865">Zymogen</keyword>
<dbReference type="GO" id="GO:0036374">
    <property type="term" value="F:glutathione hydrolase activity"/>
    <property type="evidence" value="ECO:0007669"/>
    <property type="project" value="UniProtKB-UniRule"/>
</dbReference>
<dbReference type="Gene3D" id="3.60.20.40">
    <property type="match status" value="1"/>
</dbReference>
<comment type="subunit">
    <text evidence="6">This enzyme consists of two polypeptide chains, which are synthesized in precursor form from a single polypeptide.</text>
</comment>
<evidence type="ECO:0000256" key="4">
    <source>
        <dbReference type="PIRSR" id="PIRSR600101-1"/>
    </source>
</evidence>
<gene>
    <name evidence="7" type="ORF">HPDFL43_17286</name>
</gene>
<dbReference type="STRING" id="411684.HPDFL43_17286"/>
<dbReference type="MEROPS" id="T03.025"/>
<dbReference type="OrthoDB" id="9781342at2"/>
<dbReference type="RefSeq" id="WP_007199208.1">
    <property type="nucleotide sequence ID" value="NZ_CM002917.1"/>
</dbReference>
<comment type="PTM">
    <text evidence="6">Cleaved by autocatalysis into a large and a small subunit.</text>
</comment>
<feature type="binding site" evidence="5">
    <location>
        <position position="432"/>
    </location>
    <ligand>
        <name>L-glutamate</name>
        <dbReference type="ChEBI" id="CHEBI:29985"/>
    </ligand>
</feature>
<name>A9D895_HOEPD</name>
<dbReference type="InterPro" id="IPR000101">
    <property type="entry name" value="GGT_peptidase"/>
</dbReference>
<reference evidence="7 8" key="1">
    <citation type="submission" date="2007-10" db="EMBL/GenBank/DDBJ databases">
        <authorList>
            <person name="Wagner-Dobler I."/>
            <person name="Ferriera S."/>
            <person name="Johnson J."/>
            <person name="Kravitz S."/>
            <person name="Beeson K."/>
            <person name="Sutton G."/>
            <person name="Rogers Y.-H."/>
            <person name="Friedman R."/>
            <person name="Frazier M."/>
            <person name="Venter J.C."/>
        </authorList>
    </citation>
    <scope>NUCLEOTIDE SEQUENCE [LARGE SCALE GENOMIC DNA]</scope>
    <source>
        <strain evidence="7 8">DFL-43</strain>
    </source>
</reference>
<dbReference type="PANTHER" id="PTHR43881">
    <property type="entry name" value="GAMMA-GLUTAMYLTRANSPEPTIDASE (AFU_ORTHOLOGUE AFUA_4G13580)"/>
    <property type="match status" value="1"/>
</dbReference>
<comment type="catalytic activity">
    <reaction evidence="2 6">
        <text>glutathione + H2O = L-cysteinylglycine + L-glutamate</text>
        <dbReference type="Rhea" id="RHEA:28807"/>
        <dbReference type="ChEBI" id="CHEBI:15377"/>
        <dbReference type="ChEBI" id="CHEBI:29985"/>
        <dbReference type="ChEBI" id="CHEBI:57925"/>
        <dbReference type="ChEBI" id="CHEBI:61694"/>
        <dbReference type="EC" id="3.4.19.13"/>
    </reaction>
</comment>
<comment type="caution">
    <text evidence="7">The sequence shown here is derived from an EMBL/GenBank/DDBJ whole genome shotgun (WGS) entry which is preliminary data.</text>
</comment>
<dbReference type="InterPro" id="IPR043138">
    <property type="entry name" value="GGT_lsub"/>
</dbReference>
<evidence type="ECO:0000256" key="2">
    <source>
        <dbReference type="ARBA" id="ARBA00001089"/>
    </source>
</evidence>
<dbReference type="GO" id="GO:0006751">
    <property type="term" value="P:glutathione catabolic process"/>
    <property type="evidence" value="ECO:0007669"/>
    <property type="project" value="UniProtKB-UniRule"/>
</dbReference>
<keyword evidence="6" id="KW-0378">Hydrolase</keyword>
<dbReference type="HOGENOM" id="CLU_014813_3_2_5"/>
<dbReference type="Gene3D" id="1.10.246.130">
    <property type="match status" value="1"/>
</dbReference>
<organism evidence="7 8">
    <name type="scientific">Hoeflea phototrophica (strain DSM 17068 / NCIMB 14078 / DFL-43)</name>
    <dbReference type="NCBI Taxonomy" id="411684"/>
    <lineage>
        <taxon>Bacteria</taxon>
        <taxon>Pseudomonadati</taxon>
        <taxon>Pseudomonadota</taxon>
        <taxon>Alphaproteobacteria</taxon>
        <taxon>Hyphomicrobiales</taxon>
        <taxon>Rhizobiaceae</taxon>
        <taxon>Hoeflea</taxon>
    </lineage>
</organism>
<protein>
    <recommendedName>
        <fullName evidence="6">Glutathione hydrolase proenzyme</fullName>
        <ecNumber evidence="6">2.3.2.2</ecNumber>
        <ecNumber evidence="6">3.4.19.13</ecNumber>
    </recommendedName>
    <component>
        <recommendedName>
            <fullName evidence="6">Glutathione hydrolase large chain</fullName>
        </recommendedName>
    </component>
    <component>
        <recommendedName>
            <fullName evidence="6">Glutathione hydrolase small chain</fullName>
        </recommendedName>
    </component>
</protein>
<dbReference type="InterPro" id="IPR043137">
    <property type="entry name" value="GGT_ssub_C"/>
</dbReference>
<comment type="pathway">
    <text evidence="6">Sulfur metabolism; glutathione metabolism.</text>
</comment>
<reference evidence="7 8" key="2">
    <citation type="submission" date="2012-06" db="EMBL/GenBank/DDBJ databases">
        <authorList>
            <person name="Fiebig A."/>
        </authorList>
    </citation>
    <scope>NUCLEOTIDE SEQUENCE [LARGE SCALE GENOMIC DNA]</scope>
    <source>
        <strain evidence="7 8">DFL-43</strain>
    </source>
</reference>
<dbReference type="EC" id="2.3.2.2" evidence="6"/>
<dbReference type="Proteomes" id="UP000004291">
    <property type="component" value="Chromosome"/>
</dbReference>
<keyword evidence="6 7" id="KW-0012">Acyltransferase</keyword>
<comment type="catalytic activity">
    <reaction evidence="1 6">
        <text>an S-substituted glutathione + H2O = an S-substituted L-cysteinylglycine + L-glutamate</text>
        <dbReference type="Rhea" id="RHEA:59468"/>
        <dbReference type="ChEBI" id="CHEBI:15377"/>
        <dbReference type="ChEBI" id="CHEBI:29985"/>
        <dbReference type="ChEBI" id="CHEBI:90779"/>
        <dbReference type="ChEBI" id="CHEBI:143103"/>
        <dbReference type="EC" id="3.4.19.13"/>
    </reaction>
</comment>
<keyword evidence="6" id="KW-0317">Glutathione biosynthesis</keyword>
<dbReference type="EC" id="3.4.19.13" evidence="6"/>
<evidence type="ECO:0000256" key="3">
    <source>
        <dbReference type="ARBA" id="ARBA00047417"/>
    </source>
</evidence>
<dbReference type="AlphaFoldDB" id="A9D895"/>
<dbReference type="InterPro" id="IPR029055">
    <property type="entry name" value="Ntn_hydrolases_N"/>
</dbReference>
<dbReference type="InterPro" id="IPR052896">
    <property type="entry name" value="GGT-like_enzyme"/>
</dbReference>
<comment type="catalytic activity">
    <reaction evidence="3 6">
        <text>an N-terminal (5-L-glutamyl)-[peptide] + an alpha-amino acid = 5-L-glutamyl amino acid + an N-terminal L-alpha-aminoacyl-[peptide]</text>
        <dbReference type="Rhea" id="RHEA:23904"/>
        <dbReference type="Rhea" id="RHEA-COMP:9780"/>
        <dbReference type="Rhea" id="RHEA-COMP:9795"/>
        <dbReference type="ChEBI" id="CHEBI:77644"/>
        <dbReference type="ChEBI" id="CHEBI:78597"/>
        <dbReference type="ChEBI" id="CHEBI:78599"/>
        <dbReference type="ChEBI" id="CHEBI:78608"/>
        <dbReference type="EC" id="2.3.2.2"/>
    </reaction>
</comment>
<sequence length="528" mass="55320">MRRFDVPGRSPVIAENGIAATSHPLGTSTAISVLREGGSAVDAAIAASVTLSVVEPQMTGIGGDCFALIAQADGQVHGLNGSGRAAADANAGWYRDNGFTEIPDLSAHSITVPGAVKAWEVMHSRFGKLPFERLFTDAIGLAEHGYAVAPRVAFDWVRQVETLRRDEGTSKHLLISGEAPTFGDRVSCAALAKTLRLIAGEGSSAFYQGAVAAEIAATVQAKGGFLTEADLAAVEADWVTPIATSYGGHEVLEIPPNGQGVVALIMMNLMTLLNTAELPHDSAERYHLEIEAGRVAYAVRDAMVGDPAHMTISSEELTSMAFAQSLVGQIDRSKRNPSVTVPKLPASNTVYLTVADRDGMAVSIINSVYGSFGSQIMTPDSGVLLQNRGACFVVAEGHPNAIGPSKRPMHTIIPAMALKGGRPSVSFGVMGGAYQPMGHAHVFSNITDHGMDPQAALDHGRVFWAEDGALNIEAGVPVEVSEGLERFGHKVQAADTPLGGGQAISIDHDRGFFIAGSDPRKDGHAAGY</sequence>
<dbReference type="UniPathway" id="UPA00204"/>
<dbReference type="EMBL" id="ABIA03000004">
    <property type="protein sequence ID" value="EDQ33251.1"/>
    <property type="molecule type" value="Genomic_DNA"/>
</dbReference>
<proteinExistence type="inferred from homology"/>
<dbReference type="GO" id="GO:0006750">
    <property type="term" value="P:glutathione biosynthetic process"/>
    <property type="evidence" value="ECO:0007669"/>
    <property type="project" value="UniProtKB-KW"/>
</dbReference>
<feature type="active site" description="Nucleophile" evidence="4">
    <location>
        <position position="349"/>
    </location>
</feature>
<dbReference type="NCBIfam" id="TIGR00066">
    <property type="entry name" value="g_glut_trans"/>
    <property type="match status" value="1"/>
</dbReference>
<comment type="similarity">
    <text evidence="6">Belongs to the gamma-glutamyltransferase family.</text>
</comment>
<dbReference type="eggNOG" id="COG0405">
    <property type="taxonomic scope" value="Bacteria"/>
</dbReference>
<dbReference type="PANTHER" id="PTHR43881:SF1">
    <property type="entry name" value="GAMMA-GLUTAMYLTRANSPEPTIDASE (AFU_ORTHOLOGUE AFUA_4G13580)"/>
    <property type="match status" value="1"/>
</dbReference>
<dbReference type="Pfam" id="PF01019">
    <property type="entry name" value="G_glu_transpept"/>
    <property type="match status" value="1"/>
</dbReference>
<evidence type="ECO:0000256" key="5">
    <source>
        <dbReference type="PIRSR" id="PIRSR600101-2"/>
    </source>
</evidence>
<evidence type="ECO:0000313" key="8">
    <source>
        <dbReference type="Proteomes" id="UP000004291"/>
    </source>
</evidence>
<evidence type="ECO:0000256" key="6">
    <source>
        <dbReference type="RuleBase" id="RU368036"/>
    </source>
</evidence>
<evidence type="ECO:0000313" key="7">
    <source>
        <dbReference type="EMBL" id="EDQ33251.1"/>
    </source>
</evidence>
<keyword evidence="8" id="KW-1185">Reference proteome</keyword>
<keyword evidence="6 7" id="KW-0808">Transferase</keyword>
<evidence type="ECO:0000256" key="1">
    <source>
        <dbReference type="ARBA" id="ARBA00001049"/>
    </source>
</evidence>
<dbReference type="GO" id="GO:0103068">
    <property type="term" value="F:leukotriene C4 gamma-glutamyl transferase activity"/>
    <property type="evidence" value="ECO:0007669"/>
    <property type="project" value="UniProtKB-EC"/>
</dbReference>